<feature type="transmembrane region" description="Helical" evidence="5">
    <location>
        <begin position="246"/>
        <end position="265"/>
    </location>
</feature>
<evidence type="ECO:0000259" key="6">
    <source>
        <dbReference type="Pfam" id="PF12698"/>
    </source>
</evidence>
<proteinExistence type="predicted"/>
<evidence type="ECO:0000313" key="10">
    <source>
        <dbReference type="Proteomes" id="UP000282185"/>
    </source>
</evidence>
<reference evidence="7 9" key="1">
    <citation type="submission" date="2018-07" db="EMBL/GenBank/DDBJ databases">
        <title>Brachybacterium saurashtrense DSM 23186 genome sequence.</title>
        <authorList>
            <person name="Guo L."/>
        </authorList>
    </citation>
    <scope>NUCLEOTIDE SEQUENCE [LARGE SCALE GENOMIC DNA]</scope>
    <source>
        <strain evidence="7 9">DSM 23186</strain>
    </source>
</reference>
<keyword evidence="4 5" id="KW-0472">Membrane</keyword>
<evidence type="ECO:0000313" key="8">
    <source>
        <dbReference type="EMBL" id="RRR24703.1"/>
    </source>
</evidence>
<dbReference type="EMBL" id="QSWH01000001">
    <property type="protein sequence ID" value="RRR24703.1"/>
    <property type="molecule type" value="Genomic_DNA"/>
</dbReference>
<dbReference type="KEGG" id="bsau:DWV08_08740"/>
<feature type="transmembrane region" description="Helical" evidence="5">
    <location>
        <begin position="75"/>
        <end position="99"/>
    </location>
</feature>
<evidence type="ECO:0000256" key="3">
    <source>
        <dbReference type="ARBA" id="ARBA00022989"/>
    </source>
</evidence>
<evidence type="ECO:0000256" key="4">
    <source>
        <dbReference type="ARBA" id="ARBA00023136"/>
    </source>
</evidence>
<keyword evidence="9" id="KW-1185">Reference proteome</keyword>
<dbReference type="Pfam" id="PF12698">
    <property type="entry name" value="ABC2_membrane_3"/>
    <property type="match status" value="1"/>
</dbReference>
<keyword evidence="3 5" id="KW-1133">Transmembrane helix</keyword>
<feature type="transmembrane region" description="Helical" evidence="5">
    <location>
        <begin position="38"/>
        <end position="63"/>
    </location>
</feature>
<organism evidence="8 10">
    <name type="scientific">Brachybacterium saurashtrense</name>
    <dbReference type="NCBI Taxonomy" id="556288"/>
    <lineage>
        <taxon>Bacteria</taxon>
        <taxon>Bacillati</taxon>
        <taxon>Actinomycetota</taxon>
        <taxon>Actinomycetes</taxon>
        <taxon>Micrococcales</taxon>
        <taxon>Dermabacteraceae</taxon>
        <taxon>Brachybacterium</taxon>
    </lineage>
</organism>
<dbReference type="Proteomes" id="UP000282185">
    <property type="component" value="Unassembled WGS sequence"/>
</dbReference>
<dbReference type="OrthoDB" id="3699899at2"/>
<dbReference type="PANTHER" id="PTHR43229:SF3">
    <property type="entry name" value="ABC-TYPE MULTIDRUG TRANSPORT SYSTEM, PERMEASE COMPONENT"/>
    <property type="match status" value="1"/>
</dbReference>
<evidence type="ECO:0000313" key="7">
    <source>
        <dbReference type="EMBL" id="AXK45686.1"/>
    </source>
</evidence>
<dbReference type="RefSeq" id="WP_115413434.1">
    <property type="nucleotide sequence ID" value="NZ_CP031356.1"/>
</dbReference>
<reference evidence="8 10" key="2">
    <citation type="submission" date="2018-08" db="EMBL/GenBank/DDBJ databases">
        <title>Brachybacterium saurashtrense DSM 23186.</title>
        <authorList>
            <person name="Li Y."/>
        </authorList>
    </citation>
    <scope>NUCLEOTIDE SEQUENCE [LARGE SCALE GENOMIC DNA]</scope>
    <source>
        <strain evidence="8 10">DSM 23186</strain>
    </source>
</reference>
<keyword evidence="2 5" id="KW-0812">Transmembrane</keyword>
<evidence type="ECO:0000256" key="5">
    <source>
        <dbReference type="SAM" id="Phobius"/>
    </source>
</evidence>
<dbReference type="PANTHER" id="PTHR43229">
    <property type="entry name" value="NODULATION PROTEIN J"/>
    <property type="match status" value="1"/>
</dbReference>
<feature type="transmembrane region" description="Helical" evidence="5">
    <location>
        <begin position="120"/>
        <end position="146"/>
    </location>
</feature>
<dbReference type="EMBL" id="CP031356">
    <property type="protein sequence ID" value="AXK45686.1"/>
    <property type="molecule type" value="Genomic_DNA"/>
</dbReference>
<accession>A0A345YP34</accession>
<dbReference type="AlphaFoldDB" id="A0A345YP34"/>
<name>A0A345YP34_9MICO</name>
<gene>
    <name evidence="7" type="ORF">DWV08_08740</name>
    <name evidence="8" type="ORF">DXU92_00485</name>
</gene>
<feature type="transmembrane region" description="Helical" evidence="5">
    <location>
        <begin position="158"/>
        <end position="181"/>
    </location>
</feature>
<evidence type="ECO:0000256" key="1">
    <source>
        <dbReference type="ARBA" id="ARBA00004141"/>
    </source>
</evidence>
<comment type="subcellular location">
    <subcellularLocation>
        <location evidence="1">Membrane</location>
        <topology evidence="1">Multi-pass membrane protein</topology>
    </subcellularLocation>
</comment>
<evidence type="ECO:0000256" key="2">
    <source>
        <dbReference type="ARBA" id="ARBA00022692"/>
    </source>
</evidence>
<dbReference type="GO" id="GO:0016020">
    <property type="term" value="C:membrane"/>
    <property type="evidence" value="ECO:0007669"/>
    <property type="project" value="UniProtKB-SubCell"/>
</dbReference>
<evidence type="ECO:0000313" key="9">
    <source>
        <dbReference type="Proteomes" id="UP000254236"/>
    </source>
</evidence>
<protein>
    <submittedName>
        <fullName evidence="8">ABC transporter permease</fullName>
    </submittedName>
</protein>
<dbReference type="GO" id="GO:0140359">
    <property type="term" value="F:ABC-type transporter activity"/>
    <property type="evidence" value="ECO:0007669"/>
    <property type="project" value="InterPro"/>
</dbReference>
<dbReference type="InterPro" id="IPR013525">
    <property type="entry name" value="ABC2_TM"/>
</dbReference>
<feature type="domain" description="ABC-2 type transporter transmembrane" evidence="6">
    <location>
        <begin position="84"/>
        <end position="261"/>
    </location>
</feature>
<dbReference type="InterPro" id="IPR051784">
    <property type="entry name" value="Nod_factor_ABC_transporter"/>
</dbReference>
<dbReference type="Proteomes" id="UP000254236">
    <property type="component" value="Chromosome"/>
</dbReference>
<sequence>MTETTSPRARAAESTTAAIAPIRVTPWSSFRAMMRWSLASIGAMLPLIVVIQAMLAAGIVIGFGFLIPDIGPDTALFLATGAPTILLLTIGLVIVPQGVSRARASGALDYQRALPVARPLFLLVDLVVWSLVALPGVAIGLLVAWLRYDLSFSFDWPVLILASLLTATMATAVGYAIAVSLPAMMAQLVSQVLVFFVLLFSPITFPVEQLPGWFRGLHSVLPVQSAADLLRAGVASEVFAADGRDLLVLTLWTALGLAVTLRALVRRR</sequence>
<feature type="transmembrane region" description="Helical" evidence="5">
    <location>
        <begin position="188"/>
        <end position="207"/>
    </location>
</feature>